<dbReference type="RefSeq" id="WP_129079679.1">
    <property type="nucleotide sequence ID" value="NZ_QOUX01000046.1"/>
</dbReference>
<name>A0A4Q0VPY1_9BACI</name>
<reference evidence="2 3" key="1">
    <citation type="journal article" date="2019" name="Int. J. Syst. Evol. Microbiol.">
        <title>Anaerobacillus alkaliphilus sp. nov., a novel alkaliphilic and moderately halophilic bacterium.</title>
        <authorList>
            <person name="Borsodi A.K."/>
            <person name="Aszalos J.M."/>
            <person name="Bihari P."/>
            <person name="Nagy I."/>
            <person name="Schumann P."/>
            <person name="Sproer C."/>
            <person name="Kovacs A.L."/>
            <person name="Boka K."/>
            <person name="Dobosy P."/>
            <person name="Ovari M."/>
            <person name="Szili-Kovacs T."/>
            <person name="Toth E."/>
        </authorList>
    </citation>
    <scope>NUCLEOTIDE SEQUENCE [LARGE SCALE GENOMIC DNA]</scope>
    <source>
        <strain evidence="2 3">B16-10</strain>
    </source>
</reference>
<accession>A0A4Q0VPY1</accession>
<dbReference type="AlphaFoldDB" id="A0A4Q0VPY1"/>
<proteinExistence type="predicted"/>
<evidence type="ECO:0000313" key="3">
    <source>
        <dbReference type="Proteomes" id="UP000290649"/>
    </source>
</evidence>
<organism evidence="2 3">
    <name type="scientific">Anaerobacillus alkaliphilus</name>
    <dbReference type="NCBI Taxonomy" id="1548597"/>
    <lineage>
        <taxon>Bacteria</taxon>
        <taxon>Bacillati</taxon>
        <taxon>Bacillota</taxon>
        <taxon>Bacilli</taxon>
        <taxon>Bacillales</taxon>
        <taxon>Bacillaceae</taxon>
        <taxon>Anaerobacillus</taxon>
    </lineage>
</organism>
<sequence>MPHTKDDDKKKQDHNAERHLKNVLKEKNAEERGERQYSKKTNHL</sequence>
<feature type="compositionally biased region" description="Basic and acidic residues" evidence="1">
    <location>
        <begin position="1"/>
        <end position="37"/>
    </location>
</feature>
<protein>
    <submittedName>
        <fullName evidence="2">DUF3941 domain-containing protein</fullName>
    </submittedName>
</protein>
<evidence type="ECO:0000313" key="2">
    <source>
        <dbReference type="EMBL" id="RXI98318.1"/>
    </source>
</evidence>
<dbReference type="OrthoDB" id="2922782at2"/>
<dbReference type="EMBL" id="QOUX01000046">
    <property type="protein sequence ID" value="RXI98318.1"/>
    <property type="molecule type" value="Genomic_DNA"/>
</dbReference>
<feature type="region of interest" description="Disordered" evidence="1">
    <location>
        <begin position="1"/>
        <end position="44"/>
    </location>
</feature>
<keyword evidence="3" id="KW-1185">Reference proteome</keyword>
<evidence type="ECO:0000256" key="1">
    <source>
        <dbReference type="SAM" id="MobiDB-lite"/>
    </source>
</evidence>
<comment type="caution">
    <text evidence="2">The sequence shown here is derived from an EMBL/GenBank/DDBJ whole genome shotgun (WGS) entry which is preliminary data.</text>
</comment>
<gene>
    <name evidence="2" type="ORF">DS745_18500</name>
</gene>
<dbReference type="Proteomes" id="UP000290649">
    <property type="component" value="Unassembled WGS sequence"/>
</dbReference>